<gene>
    <name evidence="7" type="ORF">CBI36_11290</name>
</gene>
<dbReference type="Proteomes" id="UP000198285">
    <property type="component" value="Chromosome"/>
</dbReference>
<evidence type="ECO:0000256" key="3">
    <source>
        <dbReference type="ARBA" id="ARBA00038209"/>
    </source>
</evidence>
<dbReference type="Gene3D" id="3.40.50.2000">
    <property type="entry name" value="Glycogen Phosphorylase B"/>
    <property type="match status" value="2"/>
</dbReference>
<dbReference type="AlphaFoldDB" id="A0ABC8CE19"/>
<sequence length="382" mass="41474">MINIAFIIGTRPEIVKCAPLYAALQEDKNFCPRIIATGQHREMADETFEAFGIIPQINLGIMRAGQSLTQVTQRALEGLDATVVPGELDAVIVHGDTASTLAGAIYAFQNRIPLIHVEAGLRSHHAGSPFPEEANRKLVGQIANLHLAPTEGARANLLREGIHSDAIFVTGNTVVDALQNFISNNRTPRSEQIEFIVSRQKPIIIASAHRREGWHDLAEVASALREIARLNDVSLVVPLHKNPIVREAFVPALSGLENVFLIEPLSYPEYVDLLNNSSLIISDSSGAEEEGPTLGIRTLVLRTVTERPEAVSTGVAKLTGRDLKSILNNATDALVEIHNQGDRVHLGQPYGDGNASARCVAAIAKYFGKLPADHIAYQWSII</sequence>
<reference evidence="7 8" key="1">
    <citation type="submission" date="2017-05" db="EMBL/GenBank/DDBJ databases">
        <title>The gut commensal microbiome of Drosophila is modified by the endosymbiont Wolbachia.</title>
        <authorList>
            <person name="Simhadri R.K."/>
            <person name="Guo R."/>
            <person name="Fast E.M."/>
            <person name="Schultz M.J."/>
            <person name="Vaisman N."/>
            <person name="Slatko B."/>
            <person name="Frydman H.M."/>
        </authorList>
    </citation>
    <scope>NUCLEOTIDE SEQUENCE [LARGE SCALE GENOMIC DNA]</scope>
    <source>
        <strain evidence="8">dm</strain>
    </source>
</reference>
<proteinExistence type="inferred from homology"/>
<dbReference type="GO" id="GO:0008761">
    <property type="term" value="F:UDP-N-acetylglucosamine 2-epimerase activity"/>
    <property type="evidence" value="ECO:0007669"/>
    <property type="project" value="UniProtKB-EC"/>
</dbReference>
<evidence type="ECO:0000256" key="1">
    <source>
        <dbReference type="ARBA" id="ARBA00023235"/>
    </source>
</evidence>
<dbReference type="EC" id="5.1.3.14" evidence="4"/>
<dbReference type="RefSeq" id="WP_089179464.1">
    <property type="nucleotide sequence ID" value="NZ_CP022374.1"/>
</dbReference>
<comment type="catalytic activity">
    <reaction evidence="2">
        <text>UDP-N-acetyl-alpha-D-glucosamine = UDP-N-acetyl-alpha-D-mannosamine</text>
        <dbReference type="Rhea" id="RHEA:17213"/>
        <dbReference type="ChEBI" id="CHEBI:57705"/>
        <dbReference type="ChEBI" id="CHEBI:68623"/>
        <dbReference type="EC" id="5.1.3.14"/>
    </reaction>
</comment>
<dbReference type="Pfam" id="PF02350">
    <property type="entry name" value="Epimerase_2"/>
    <property type="match status" value="1"/>
</dbReference>
<dbReference type="CDD" id="cd03786">
    <property type="entry name" value="GTB_UDP-GlcNAc_2-Epimerase"/>
    <property type="match status" value="1"/>
</dbReference>
<name>A0ABC8CE19_9PROT</name>
<dbReference type="PANTHER" id="PTHR43174">
    <property type="entry name" value="UDP-N-ACETYLGLUCOSAMINE 2-EPIMERASE"/>
    <property type="match status" value="1"/>
</dbReference>
<keyword evidence="1 5" id="KW-0413">Isomerase</keyword>
<comment type="similarity">
    <text evidence="3 5">Belongs to the UDP-N-acetylglucosamine 2-epimerase family.</text>
</comment>
<evidence type="ECO:0000256" key="4">
    <source>
        <dbReference type="ARBA" id="ARBA00038858"/>
    </source>
</evidence>
<dbReference type="PANTHER" id="PTHR43174:SF2">
    <property type="entry name" value="UDP-N-ACETYLGLUCOSAMINE 2-EPIMERASE"/>
    <property type="match status" value="1"/>
</dbReference>
<evidence type="ECO:0000313" key="7">
    <source>
        <dbReference type="EMBL" id="ASL40935.1"/>
    </source>
</evidence>
<dbReference type="InterPro" id="IPR003331">
    <property type="entry name" value="UDP_GlcNAc_Epimerase_2_dom"/>
</dbReference>
<dbReference type="NCBIfam" id="TIGR00236">
    <property type="entry name" value="wecB"/>
    <property type="match status" value="1"/>
</dbReference>
<feature type="domain" description="UDP-N-acetylglucosamine 2-epimerase" evidence="6">
    <location>
        <begin position="23"/>
        <end position="363"/>
    </location>
</feature>
<evidence type="ECO:0000256" key="2">
    <source>
        <dbReference type="ARBA" id="ARBA00036080"/>
    </source>
</evidence>
<evidence type="ECO:0000256" key="5">
    <source>
        <dbReference type="RuleBase" id="RU003513"/>
    </source>
</evidence>
<organism evidence="7 8">
    <name type="scientific">Acetobacter oryzifermentans</name>
    <dbReference type="NCBI Taxonomy" id="1633874"/>
    <lineage>
        <taxon>Bacteria</taxon>
        <taxon>Pseudomonadati</taxon>
        <taxon>Pseudomonadota</taxon>
        <taxon>Alphaproteobacteria</taxon>
        <taxon>Acetobacterales</taxon>
        <taxon>Acetobacteraceae</taxon>
        <taxon>Acetobacter</taxon>
    </lineage>
</organism>
<evidence type="ECO:0000259" key="6">
    <source>
        <dbReference type="Pfam" id="PF02350"/>
    </source>
</evidence>
<protein>
    <recommendedName>
        <fullName evidence="4">UDP-N-acetylglucosamine 2-epimerase (non-hydrolyzing)</fullName>
        <ecNumber evidence="4">5.1.3.14</ecNumber>
    </recommendedName>
</protein>
<accession>A0ABC8CE19</accession>
<evidence type="ECO:0000313" key="8">
    <source>
        <dbReference type="Proteomes" id="UP000198285"/>
    </source>
</evidence>
<dbReference type="EMBL" id="CP022374">
    <property type="protein sequence ID" value="ASL40935.1"/>
    <property type="molecule type" value="Genomic_DNA"/>
</dbReference>
<dbReference type="SUPFAM" id="SSF53756">
    <property type="entry name" value="UDP-Glycosyltransferase/glycogen phosphorylase"/>
    <property type="match status" value="1"/>
</dbReference>
<dbReference type="InterPro" id="IPR029767">
    <property type="entry name" value="WecB-like"/>
</dbReference>